<evidence type="ECO:0000313" key="3">
    <source>
        <dbReference type="Proteomes" id="UP001152320"/>
    </source>
</evidence>
<evidence type="ECO:0000313" key="2">
    <source>
        <dbReference type="EMBL" id="KAJ8034350.1"/>
    </source>
</evidence>
<dbReference type="Proteomes" id="UP001152320">
    <property type="component" value="Chromosome 10"/>
</dbReference>
<evidence type="ECO:0000259" key="1">
    <source>
        <dbReference type="Pfam" id="PF07969"/>
    </source>
</evidence>
<keyword evidence="3" id="KW-1185">Reference proteome</keyword>
<dbReference type="AlphaFoldDB" id="A0A9Q1H6L7"/>
<dbReference type="Gene3D" id="3.20.20.140">
    <property type="entry name" value="Metal-dependent hydrolases"/>
    <property type="match status" value="1"/>
</dbReference>
<dbReference type="SUPFAM" id="SSF51338">
    <property type="entry name" value="Composite domain of metallo-dependent hydrolases"/>
    <property type="match status" value="1"/>
</dbReference>
<feature type="domain" description="Amidohydrolase 3" evidence="1">
    <location>
        <begin position="64"/>
        <end position="585"/>
    </location>
</feature>
<sequence>MATTADIIFYGGDVITMDETIPKGMGKSGSEVEAVAIAGGLIIAVGRVKHVFRHIGPNTHVIFLNEQALMPGFIECHQHACMVAMKNGVYTDVSSVQYRRYSEIETAMKNTMAELEPGDWGLFFGWDPELIPDLPTLSASYLNANFSADVPMVVIGQSGHVAWVNSPALTVAGIDKTTESPPGGTIVKDDNGEPTGQLFEEPAMMLVMSKAPSPDFEEMVKAFEAQWKYYGSVGLTTVTDIGYMPSEGTDAILRYLADRDDCPIRVGLYRMEHAVDDPSRSASLGPATCGCCPNIFGRVPSKGKMKKLFSSQTKSIGNYSERLWEAGIKLIADGSPHCGTAAVREPFMFTPLTETLGFPKAPGYGSLNMEDGPLLSTLKRFHKEGKQVAIHCHGERASEQVLRAHEQVIAEFGTPKDNRHRMEHLGLMTVEQIARAGNLNLALSFFVDHLRFYGLVYKTDIFGDRVNRWTPLSEATKCGVTWSIHQDHPTFPGNACPLSNMKTAVTRCTRDDPNTPYGPEYRVPIHEALKAYTTNAAWQLHREKDLGSITVGKKADLVVLSKNPYNVDPFDLEKIEVINTYLEGRSNKFAKVTTIPSTNINILEPIS</sequence>
<dbReference type="InterPro" id="IPR032466">
    <property type="entry name" value="Metal_Hydrolase"/>
</dbReference>
<dbReference type="EMBL" id="JAIZAY010000010">
    <property type="protein sequence ID" value="KAJ8034350.1"/>
    <property type="molecule type" value="Genomic_DNA"/>
</dbReference>
<comment type="caution">
    <text evidence="2">The sequence shown here is derived from an EMBL/GenBank/DDBJ whole genome shotgun (WGS) entry which is preliminary data.</text>
</comment>
<name>A0A9Q1H6L7_HOLLE</name>
<dbReference type="OrthoDB" id="3501663at2759"/>
<dbReference type="PANTHER" id="PTHR22642">
    <property type="entry name" value="IMIDAZOLONEPROPIONASE"/>
    <property type="match status" value="1"/>
</dbReference>
<dbReference type="GO" id="GO:0016810">
    <property type="term" value="F:hydrolase activity, acting on carbon-nitrogen (but not peptide) bonds"/>
    <property type="evidence" value="ECO:0007669"/>
    <property type="project" value="InterPro"/>
</dbReference>
<reference evidence="2" key="1">
    <citation type="submission" date="2021-10" db="EMBL/GenBank/DDBJ databases">
        <title>Tropical sea cucumber genome reveals ecological adaptation and Cuvierian tubules defense mechanism.</title>
        <authorList>
            <person name="Chen T."/>
        </authorList>
    </citation>
    <scope>NUCLEOTIDE SEQUENCE</scope>
    <source>
        <strain evidence="2">Nanhai2018</strain>
        <tissue evidence="2">Muscle</tissue>
    </source>
</reference>
<dbReference type="InterPro" id="IPR011059">
    <property type="entry name" value="Metal-dep_hydrolase_composite"/>
</dbReference>
<dbReference type="Gene3D" id="3.10.310.70">
    <property type="match status" value="1"/>
</dbReference>
<organism evidence="2 3">
    <name type="scientific">Holothuria leucospilota</name>
    <name type="common">Black long sea cucumber</name>
    <name type="synonym">Mertensiothuria leucospilota</name>
    <dbReference type="NCBI Taxonomy" id="206669"/>
    <lineage>
        <taxon>Eukaryota</taxon>
        <taxon>Metazoa</taxon>
        <taxon>Echinodermata</taxon>
        <taxon>Eleutherozoa</taxon>
        <taxon>Echinozoa</taxon>
        <taxon>Holothuroidea</taxon>
        <taxon>Aspidochirotacea</taxon>
        <taxon>Aspidochirotida</taxon>
        <taxon>Holothuriidae</taxon>
        <taxon>Holothuria</taxon>
    </lineage>
</organism>
<gene>
    <name evidence="2" type="ORF">HOLleu_21143</name>
</gene>
<dbReference type="SUPFAM" id="SSF51556">
    <property type="entry name" value="Metallo-dependent hydrolases"/>
    <property type="match status" value="1"/>
</dbReference>
<accession>A0A9Q1H6L7</accession>
<proteinExistence type="predicted"/>
<dbReference type="PANTHER" id="PTHR22642:SF2">
    <property type="entry name" value="PROTEIN LONG AFTER FAR-RED 3"/>
    <property type="match status" value="1"/>
</dbReference>
<dbReference type="Pfam" id="PF07969">
    <property type="entry name" value="Amidohydro_3"/>
    <property type="match status" value="1"/>
</dbReference>
<dbReference type="CDD" id="cd01300">
    <property type="entry name" value="YtcJ_like"/>
    <property type="match status" value="1"/>
</dbReference>
<protein>
    <recommendedName>
        <fullName evidence="1">Amidohydrolase 3 domain-containing protein</fullName>
    </recommendedName>
</protein>
<dbReference type="InterPro" id="IPR013108">
    <property type="entry name" value="Amidohydro_3"/>
</dbReference>
<dbReference type="InterPro" id="IPR033932">
    <property type="entry name" value="YtcJ-like"/>
</dbReference>
<dbReference type="Gene3D" id="2.30.40.10">
    <property type="entry name" value="Urease, subunit C, domain 1"/>
    <property type="match status" value="1"/>
</dbReference>